<proteinExistence type="predicted"/>
<organism evidence="1 2">
    <name type="scientific">Artomyces pyxidatus</name>
    <dbReference type="NCBI Taxonomy" id="48021"/>
    <lineage>
        <taxon>Eukaryota</taxon>
        <taxon>Fungi</taxon>
        <taxon>Dikarya</taxon>
        <taxon>Basidiomycota</taxon>
        <taxon>Agaricomycotina</taxon>
        <taxon>Agaricomycetes</taxon>
        <taxon>Russulales</taxon>
        <taxon>Auriscalpiaceae</taxon>
        <taxon>Artomyces</taxon>
    </lineage>
</organism>
<dbReference type="EMBL" id="MU277193">
    <property type="protein sequence ID" value="KAI0066164.1"/>
    <property type="molecule type" value="Genomic_DNA"/>
</dbReference>
<reference evidence="1" key="1">
    <citation type="submission" date="2021-03" db="EMBL/GenBank/DDBJ databases">
        <authorList>
            <consortium name="DOE Joint Genome Institute"/>
            <person name="Ahrendt S."/>
            <person name="Looney B.P."/>
            <person name="Miyauchi S."/>
            <person name="Morin E."/>
            <person name="Drula E."/>
            <person name="Courty P.E."/>
            <person name="Chicoki N."/>
            <person name="Fauchery L."/>
            <person name="Kohler A."/>
            <person name="Kuo A."/>
            <person name="Labutti K."/>
            <person name="Pangilinan J."/>
            <person name="Lipzen A."/>
            <person name="Riley R."/>
            <person name="Andreopoulos W."/>
            <person name="He G."/>
            <person name="Johnson J."/>
            <person name="Barry K.W."/>
            <person name="Grigoriev I.V."/>
            <person name="Nagy L."/>
            <person name="Hibbett D."/>
            <person name="Henrissat B."/>
            <person name="Matheny P.B."/>
            <person name="Labbe J."/>
            <person name="Martin F."/>
        </authorList>
    </citation>
    <scope>NUCLEOTIDE SEQUENCE</scope>
    <source>
        <strain evidence="1">HHB10654</strain>
    </source>
</reference>
<evidence type="ECO:0000313" key="1">
    <source>
        <dbReference type="EMBL" id="KAI0066164.1"/>
    </source>
</evidence>
<accession>A0ACB8TCX6</accession>
<protein>
    <submittedName>
        <fullName evidence="1">Uncharacterized protein</fullName>
    </submittedName>
</protein>
<reference evidence="1" key="2">
    <citation type="journal article" date="2022" name="New Phytol.">
        <title>Evolutionary transition to the ectomycorrhizal habit in the genomes of a hyperdiverse lineage of mushroom-forming fungi.</title>
        <authorList>
            <person name="Looney B."/>
            <person name="Miyauchi S."/>
            <person name="Morin E."/>
            <person name="Drula E."/>
            <person name="Courty P.E."/>
            <person name="Kohler A."/>
            <person name="Kuo A."/>
            <person name="LaButti K."/>
            <person name="Pangilinan J."/>
            <person name="Lipzen A."/>
            <person name="Riley R."/>
            <person name="Andreopoulos W."/>
            <person name="He G."/>
            <person name="Johnson J."/>
            <person name="Nolan M."/>
            <person name="Tritt A."/>
            <person name="Barry K.W."/>
            <person name="Grigoriev I.V."/>
            <person name="Nagy L.G."/>
            <person name="Hibbett D."/>
            <person name="Henrissat B."/>
            <person name="Matheny P.B."/>
            <person name="Labbe J."/>
            <person name="Martin F.M."/>
        </authorList>
    </citation>
    <scope>NUCLEOTIDE SEQUENCE</scope>
    <source>
        <strain evidence="1">HHB10654</strain>
    </source>
</reference>
<sequence>MDAFIETLTALPCLQILSLEMYEGSSIQDPAHSSVYGYHTIRLSCLEQLTIADGPQQVTAMIKYLCLPHTVVLNLTCLGYYNDSGVVSYSTFKTDIRDTLSHHFAAANATGKSYADVCFDMHGMNTAGYEIRLSRPCRSSSTEAVAIDGSLSSAAPISPPPFMKLTYLGPVDPYDQQAMSFVSNFIAALPIFSEARTLRVRHTTALRLAIDWERIAGCMPQLKAVSVQRNSAHGLISGMTIEGASSPIFPMLKVIGVEMVDFSEITYGETSFCDGLLAGLSNIGREAPPYLFIQNFELLTMIFAILPSFKPTPWKHLPECFAVSQVSKTWRRVALDFKPLWSSIPLQCVAWMEIALERSRPFPISLDIRSYFNYRDPRYAEATASVSTITPLALYEISRVRELTFELESDTRPHLSDIVKHLNTSPAPELEIFSITSLSGCCFDSGHEIFGRATPMKLRTLDLCDFHIPRNSPLLLAPLTSLRLDNSIQWPTMDSFIETLMALPYLRVLLLVNLEMEPTIQDPTPSSVHCYHSVWLSHLEHLTITDGFQQVTTIMKYLSLPPTAVLDLKCEYFDGELGDVEPDVFVPHPTFKTDIRDALSHHFAAASAAGMSYERVSFGLYGANTAGFELIASHPYRPSSTGDVAVDDQPPPSTMFLPPRMAFAHVWPYEKVNPDDQQAMTFISEVIAALPVISGARIFNVRHTKAFRLAIDWERIAGCMPRLETIRVRRNSAHGLVAGMNIADATSTVFPALKFVEVRMVAFSEFSYDETSFYDGLLAGTSDGRRSAPPIVFIRDCDVSEEMVDELWTKLGGMVKWDGVKDSVTRWRAINGDY</sequence>
<evidence type="ECO:0000313" key="2">
    <source>
        <dbReference type="Proteomes" id="UP000814140"/>
    </source>
</evidence>
<keyword evidence="2" id="KW-1185">Reference proteome</keyword>
<name>A0ACB8TCX6_9AGAM</name>
<gene>
    <name evidence="1" type="ORF">BV25DRAFT_1912947</name>
</gene>
<comment type="caution">
    <text evidence="1">The sequence shown here is derived from an EMBL/GenBank/DDBJ whole genome shotgun (WGS) entry which is preliminary data.</text>
</comment>
<dbReference type="Proteomes" id="UP000814140">
    <property type="component" value="Unassembled WGS sequence"/>
</dbReference>